<accession>A0ABU6ZRM0</accession>
<reference evidence="2 3" key="1">
    <citation type="journal article" date="2023" name="Plants (Basel)">
        <title>Bridging the Gap: Combining Genomics and Transcriptomics Approaches to Understand Stylosanthes scabra, an Orphan Legume from the Brazilian Caatinga.</title>
        <authorList>
            <person name="Ferreira-Neto J.R.C."/>
            <person name="da Silva M.D."/>
            <person name="Binneck E."/>
            <person name="de Melo N.F."/>
            <person name="da Silva R.H."/>
            <person name="de Melo A.L.T.M."/>
            <person name="Pandolfi V."/>
            <person name="Bustamante F.O."/>
            <person name="Brasileiro-Vidal A.C."/>
            <person name="Benko-Iseppon A.M."/>
        </authorList>
    </citation>
    <scope>NUCLEOTIDE SEQUENCE [LARGE SCALE GENOMIC DNA]</scope>
    <source>
        <tissue evidence="2">Leaves</tissue>
    </source>
</reference>
<gene>
    <name evidence="2" type="ORF">PIB30_085811</name>
</gene>
<proteinExistence type="predicted"/>
<evidence type="ECO:0000313" key="3">
    <source>
        <dbReference type="Proteomes" id="UP001341840"/>
    </source>
</evidence>
<feature type="region of interest" description="Disordered" evidence="1">
    <location>
        <begin position="146"/>
        <end position="175"/>
    </location>
</feature>
<dbReference type="Proteomes" id="UP001341840">
    <property type="component" value="Unassembled WGS sequence"/>
</dbReference>
<keyword evidence="3" id="KW-1185">Reference proteome</keyword>
<sequence>MINQWSKLTTWETSKGNHFMTLIPTLTILDGGITLTLVREETKIRGIATFKIQSPIPLHSPLTQQITSIESAIEKLTLSTTSFVQSTNAFIEETRANFKNQGAAIKNLKVQVGQLTKQLSEISLNHITNIREECNAIFVRMAEEAPQEEEKALQEEQESVVEEVPQKINPSSSPK</sequence>
<evidence type="ECO:0000313" key="2">
    <source>
        <dbReference type="EMBL" id="MED6224610.1"/>
    </source>
</evidence>
<name>A0ABU6ZRM0_9FABA</name>
<dbReference type="EMBL" id="JASCZI010273305">
    <property type="protein sequence ID" value="MED6224610.1"/>
    <property type="molecule type" value="Genomic_DNA"/>
</dbReference>
<comment type="caution">
    <text evidence="2">The sequence shown here is derived from an EMBL/GenBank/DDBJ whole genome shotgun (WGS) entry which is preliminary data.</text>
</comment>
<protein>
    <submittedName>
        <fullName evidence="2">Uncharacterized protein</fullName>
    </submittedName>
</protein>
<evidence type="ECO:0000256" key="1">
    <source>
        <dbReference type="SAM" id="MobiDB-lite"/>
    </source>
</evidence>
<organism evidence="2 3">
    <name type="scientific">Stylosanthes scabra</name>
    <dbReference type="NCBI Taxonomy" id="79078"/>
    <lineage>
        <taxon>Eukaryota</taxon>
        <taxon>Viridiplantae</taxon>
        <taxon>Streptophyta</taxon>
        <taxon>Embryophyta</taxon>
        <taxon>Tracheophyta</taxon>
        <taxon>Spermatophyta</taxon>
        <taxon>Magnoliopsida</taxon>
        <taxon>eudicotyledons</taxon>
        <taxon>Gunneridae</taxon>
        <taxon>Pentapetalae</taxon>
        <taxon>rosids</taxon>
        <taxon>fabids</taxon>
        <taxon>Fabales</taxon>
        <taxon>Fabaceae</taxon>
        <taxon>Papilionoideae</taxon>
        <taxon>50 kb inversion clade</taxon>
        <taxon>dalbergioids sensu lato</taxon>
        <taxon>Dalbergieae</taxon>
        <taxon>Pterocarpus clade</taxon>
        <taxon>Stylosanthes</taxon>
    </lineage>
</organism>